<proteinExistence type="predicted"/>
<reference evidence="2 3" key="1">
    <citation type="journal article" date="2015" name="Nature">
        <title>rRNA introns, odd ribosomes, and small enigmatic genomes across a large radiation of phyla.</title>
        <authorList>
            <person name="Brown C.T."/>
            <person name="Hug L.A."/>
            <person name="Thomas B.C."/>
            <person name="Sharon I."/>
            <person name="Castelle C.J."/>
            <person name="Singh A."/>
            <person name="Wilkins M.J."/>
            <person name="Williams K.H."/>
            <person name="Banfield J.F."/>
        </authorList>
    </citation>
    <scope>NUCLEOTIDE SEQUENCE [LARGE SCALE GENOMIC DNA]</scope>
</reference>
<dbReference type="PATRIC" id="fig|1618344.3.peg.643"/>
<gene>
    <name evidence="2" type="ORF">UU65_C0002G0301</name>
</gene>
<organism evidence="2 3">
    <name type="scientific">candidate division CPR2 bacterium GW2011_GWC1_41_48</name>
    <dbReference type="NCBI Taxonomy" id="1618344"/>
    <lineage>
        <taxon>Bacteria</taxon>
        <taxon>Bacteria division CPR2</taxon>
    </lineage>
</organism>
<keyword evidence="1" id="KW-1133">Transmembrane helix</keyword>
<evidence type="ECO:0000313" key="3">
    <source>
        <dbReference type="Proteomes" id="UP000033869"/>
    </source>
</evidence>
<sequence length="731" mass="79159">MIKKIFNKIFGKPAGRVEPSRKGLDPFKGIVYRWNLGRLFFMEIRYFLHIRFRKLHDNAFQKKRTYYKYYSKPYAHSINKASVYAFCISFVAFMALQFISPFNFSGKPRMAEAGSHTVAWDAQADFDYNAVSGGTDGHADWETNPRTNLEIQAAGSVGITGACCNTGAAAFAYNNNPTAYDDYATAVAVGSDGIYVGGVDKALGQFASQWRVEKLNFSGQHQWTYTNNISSTTVYAIAVGSDGIYVGGVGSSGWRVEKLNFSGQQQWAYNSLTNNGGNILYAIAVGSDGIYIGGSDQSTLGNLQLRVEKLNFSGQHQWTYTNNPTTSTYGGNEGVRSIAVGSDGLYIAGSSGGGFMGAPQWRVEKLNLSGQNQWSYVSTAAYMANSIAVGSDGLYVGGYDISGSSRWRVEKLNFSGQNQWTYNSNPSGGFDSANSIAVGSDGLYVGGIDISPGNNQWRVEKLNFSGQNQWTYTSNPSTGSDQANSIAMGGDGLYIAGYDVSLGNNRWRVEKLSKTFTSPGSLGGTGAADVGLRKDFGASPENVNFQSITSTKNALSTGEAVKFLVRTSPNKTNWTYYGRSGTFDVANIATAWTDNYFGQTYADQQNTPTPLHYTSMSASGLPSSPAQYFEILVRLESDGTSTPTLDNVTLTYNTMDAPQDTASGGENYISQHRADDDAAIAKGTGFTNQNQIKIKGTNLSGMNDGSTLYFQVELRPTADVWNDAVCGPPYN</sequence>
<dbReference type="SUPFAM" id="SSF101898">
    <property type="entry name" value="NHL repeat"/>
    <property type="match status" value="1"/>
</dbReference>
<feature type="transmembrane region" description="Helical" evidence="1">
    <location>
        <begin position="81"/>
        <end position="99"/>
    </location>
</feature>
<dbReference type="AlphaFoldDB" id="A0A0G0Z8W8"/>
<feature type="non-terminal residue" evidence="2">
    <location>
        <position position="731"/>
    </location>
</feature>
<comment type="caution">
    <text evidence="2">The sequence shown here is derived from an EMBL/GenBank/DDBJ whole genome shotgun (WGS) entry which is preliminary data.</text>
</comment>
<protein>
    <submittedName>
        <fullName evidence="2">Uncharacterized protein</fullName>
    </submittedName>
</protein>
<dbReference type="EMBL" id="LCBL01000002">
    <property type="protein sequence ID" value="KKS09523.1"/>
    <property type="molecule type" value="Genomic_DNA"/>
</dbReference>
<dbReference type="Proteomes" id="UP000033869">
    <property type="component" value="Unassembled WGS sequence"/>
</dbReference>
<keyword evidence="1" id="KW-0812">Transmembrane</keyword>
<accession>A0A0G0Z8W8</accession>
<evidence type="ECO:0000256" key="1">
    <source>
        <dbReference type="SAM" id="Phobius"/>
    </source>
</evidence>
<name>A0A0G0Z8W8_UNCC2</name>
<keyword evidence="1" id="KW-0472">Membrane</keyword>
<evidence type="ECO:0000313" key="2">
    <source>
        <dbReference type="EMBL" id="KKS09523.1"/>
    </source>
</evidence>